<name>A0A2R6S546_9APHY</name>
<sequence>MDHMVSLHDVMILDAKKQVNYAIVAAVVWMTWDTIIHFDIEADSEQWSNVVGEVDIWLHSLSSYHTRRSTIDSERFYKILFNRL</sequence>
<organism evidence="1 2">
    <name type="scientific">Hermanssonia centrifuga</name>
    <dbReference type="NCBI Taxonomy" id="98765"/>
    <lineage>
        <taxon>Eukaryota</taxon>
        <taxon>Fungi</taxon>
        <taxon>Dikarya</taxon>
        <taxon>Basidiomycota</taxon>
        <taxon>Agaricomycotina</taxon>
        <taxon>Agaricomycetes</taxon>
        <taxon>Polyporales</taxon>
        <taxon>Meruliaceae</taxon>
        <taxon>Hermanssonia</taxon>
    </lineage>
</organism>
<protein>
    <submittedName>
        <fullName evidence="1">Uncharacterized protein</fullName>
    </submittedName>
</protein>
<keyword evidence="2" id="KW-1185">Reference proteome</keyword>
<reference evidence="1 2" key="1">
    <citation type="submission" date="2018-02" db="EMBL/GenBank/DDBJ databases">
        <title>Genome sequence of the basidiomycete white-rot fungus Phlebia centrifuga.</title>
        <authorList>
            <person name="Granchi Z."/>
            <person name="Peng M."/>
            <person name="de Vries R.P."/>
            <person name="Hilden K."/>
            <person name="Makela M.R."/>
            <person name="Grigoriev I."/>
            <person name="Riley R."/>
        </authorList>
    </citation>
    <scope>NUCLEOTIDE SEQUENCE [LARGE SCALE GENOMIC DNA]</scope>
    <source>
        <strain evidence="1 2">FBCC195</strain>
    </source>
</reference>
<proteinExistence type="predicted"/>
<dbReference type="AlphaFoldDB" id="A0A2R6S546"/>
<comment type="caution">
    <text evidence="1">The sequence shown here is derived from an EMBL/GenBank/DDBJ whole genome shotgun (WGS) entry which is preliminary data.</text>
</comment>
<dbReference type="EMBL" id="MLYV02000045">
    <property type="protein sequence ID" value="PSS37396.1"/>
    <property type="molecule type" value="Genomic_DNA"/>
</dbReference>
<accession>A0A2R6S546</accession>
<evidence type="ECO:0000313" key="2">
    <source>
        <dbReference type="Proteomes" id="UP000186601"/>
    </source>
</evidence>
<gene>
    <name evidence="1" type="ORF">PHLCEN_2v760</name>
</gene>
<dbReference type="Proteomes" id="UP000186601">
    <property type="component" value="Unassembled WGS sequence"/>
</dbReference>
<evidence type="ECO:0000313" key="1">
    <source>
        <dbReference type="EMBL" id="PSS37396.1"/>
    </source>
</evidence>